<evidence type="ECO:0000313" key="3">
    <source>
        <dbReference type="Proteomes" id="UP000712600"/>
    </source>
</evidence>
<comment type="caution">
    <text evidence="2">The sequence shown here is derived from an EMBL/GenBank/DDBJ whole genome shotgun (WGS) entry which is preliminary data.</text>
</comment>
<feature type="transmembrane region" description="Helical" evidence="1">
    <location>
        <begin position="108"/>
        <end position="129"/>
    </location>
</feature>
<keyword evidence="1" id="KW-1133">Transmembrane helix</keyword>
<dbReference type="Proteomes" id="UP000712600">
    <property type="component" value="Unassembled WGS sequence"/>
</dbReference>
<proteinExistence type="predicted"/>
<dbReference type="AlphaFoldDB" id="A0A8S9RCL9"/>
<organism evidence="2 3">
    <name type="scientific">Brassica cretica</name>
    <name type="common">Mustard</name>
    <dbReference type="NCBI Taxonomy" id="69181"/>
    <lineage>
        <taxon>Eukaryota</taxon>
        <taxon>Viridiplantae</taxon>
        <taxon>Streptophyta</taxon>
        <taxon>Embryophyta</taxon>
        <taxon>Tracheophyta</taxon>
        <taxon>Spermatophyta</taxon>
        <taxon>Magnoliopsida</taxon>
        <taxon>eudicotyledons</taxon>
        <taxon>Gunneridae</taxon>
        <taxon>Pentapetalae</taxon>
        <taxon>rosids</taxon>
        <taxon>malvids</taxon>
        <taxon>Brassicales</taxon>
        <taxon>Brassicaceae</taxon>
        <taxon>Brassiceae</taxon>
        <taxon>Brassica</taxon>
    </lineage>
</organism>
<evidence type="ECO:0000313" key="2">
    <source>
        <dbReference type="EMBL" id="KAF3570541.1"/>
    </source>
</evidence>
<accession>A0A8S9RCL9</accession>
<sequence>MWNEEVARKGTRAHGLLGHVGGVRKLRGRMMVDNEGPRAAGCRRSKCPQRVEVASPAEVTPGSFCSSQPYTYGIKRFHQPAKHTHCNMMMFEVEAPQRLDVPVSRTRFASFLLTCLTPTAPVTFLRYLLVSDLP</sequence>
<reference evidence="2" key="1">
    <citation type="submission" date="2019-12" db="EMBL/GenBank/DDBJ databases">
        <title>Genome sequencing and annotation of Brassica cretica.</title>
        <authorList>
            <person name="Studholme D.J."/>
            <person name="Sarris P."/>
        </authorList>
    </citation>
    <scope>NUCLEOTIDE SEQUENCE</scope>
    <source>
        <strain evidence="2">PFS-109/04</strain>
        <tissue evidence="2">Leaf</tissue>
    </source>
</reference>
<evidence type="ECO:0000256" key="1">
    <source>
        <dbReference type="SAM" id="Phobius"/>
    </source>
</evidence>
<dbReference type="EMBL" id="QGKX02000095">
    <property type="protein sequence ID" value="KAF3570541.1"/>
    <property type="molecule type" value="Genomic_DNA"/>
</dbReference>
<keyword evidence="1" id="KW-0472">Membrane</keyword>
<keyword evidence="1" id="KW-0812">Transmembrane</keyword>
<name>A0A8S9RCL9_BRACR</name>
<protein>
    <submittedName>
        <fullName evidence="2">Uncharacterized protein</fullName>
    </submittedName>
</protein>
<gene>
    <name evidence="2" type="ORF">F2Q69_00058628</name>
</gene>